<proteinExistence type="predicted"/>
<keyword evidence="2" id="KW-1185">Reference proteome</keyword>
<organism evidence="1 2">
    <name type="scientific">Zancudomyces culisetae</name>
    <name type="common">Gut fungus</name>
    <name type="synonym">Smittium culisetae</name>
    <dbReference type="NCBI Taxonomy" id="1213189"/>
    <lineage>
        <taxon>Eukaryota</taxon>
        <taxon>Fungi</taxon>
        <taxon>Fungi incertae sedis</taxon>
        <taxon>Zoopagomycota</taxon>
        <taxon>Kickxellomycotina</taxon>
        <taxon>Harpellomycetes</taxon>
        <taxon>Harpellales</taxon>
        <taxon>Legeriomycetaceae</taxon>
        <taxon>Zancudomyces</taxon>
    </lineage>
</organism>
<gene>
    <name evidence="1" type="ORF">AX774_g1875</name>
</gene>
<comment type="caution">
    <text evidence="1">The sequence shown here is derived from an EMBL/GenBank/DDBJ whole genome shotgun (WGS) entry which is preliminary data.</text>
</comment>
<evidence type="ECO:0000313" key="1">
    <source>
        <dbReference type="EMBL" id="OMH84593.1"/>
    </source>
</evidence>
<reference evidence="2" key="1">
    <citation type="submission" date="2017-01" db="EMBL/GenBank/DDBJ databases">
        <authorList>
            <person name="Wang Y."/>
            <person name="White M."/>
            <person name="Kvist S."/>
            <person name="Moncalvo J.-M."/>
        </authorList>
    </citation>
    <scope>NUCLEOTIDE SEQUENCE [LARGE SCALE GENOMIC DNA]</scope>
    <source>
        <strain evidence="2">COL-18-3</strain>
    </source>
</reference>
<dbReference type="EMBL" id="LSSK01000174">
    <property type="protein sequence ID" value="OMH84593.1"/>
    <property type="molecule type" value="Genomic_DNA"/>
</dbReference>
<dbReference type="Proteomes" id="UP000188320">
    <property type="component" value="Unassembled WGS sequence"/>
</dbReference>
<accession>A0A1R1PUH6</accession>
<evidence type="ECO:0000313" key="2">
    <source>
        <dbReference type="Proteomes" id="UP000188320"/>
    </source>
</evidence>
<name>A0A1R1PUH6_ZANCU</name>
<dbReference type="AlphaFoldDB" id="A0A1R1PUH6"/>
<sequence length="547" mass="62425">MEIENDIQDCNSYYKPNKFDESAIALLQNRVMGQLREDLGSIYRVLVNNKGNLNKTLKRLEYINTQLYGSNGRLKNKSRDIEELNIFDLKLDSHRGLLTTITDETCTIQLQHLVNNKNEASATNATFSVETSSGVGQKAFEEVMFLVAEKIRLGLLQISQTYNGLMLANTGSVIIEESVLLNFLLENPASRPQSQPQAKNVELGVEMDTNGDTNPSTIPLPQTQRQTQTERCIDLLIDTMRVVCIFYPNIISNIWYVSNPSHYQSLDKKKYRKLYIGGSLCNINFTPVSPLLFSSTGSSTKYNTHTYSKINTTHGTRTMNSNGDDNNTCIPITHLAYAVVSQRPQIVSVQQKLNFTSSNSIVNNRSLIPANQPPNHYSNYGYNYEYDNDHKNNNNAKNDYHNFGRLQSPLISLKFIYSLFTNNISDGNIQYTKHNLTKFVNSLKSMSFTFRKRFISILKNISLIFFNLDTYRLIASTLSQYLLKLTIQIYYNQKILLMSPIFQFFKLYHFSRPSDLASLVISWATAVLLLDCQLKGLFFRPLNAVKF</sequence>
<protein>
    <submittedName>
        <fullName evidence="1">Uncharacterized protein</fullName>
    </submittedName>
</protein>